<reference evidence="28" key="2">
    <citation type="submission" date="2025-08" db="UniProtKB">
        <authorList>
            <consortium name="Ensembl"/>
        </authorList>
    </citation>
    <scope>IDENTIFICATION</scope>
</reference>
<dbReference type="Gene3D" id="2.30.29.30">
    <property type="entry name" value="Pleckstrin-homology domain (PH domain)/Phosphotyrosine-binding domain (PTB)"/>
    <property type="match status" value="1"/>
</dbReference>
<keyword evidence="29" id="KW-1185">Reference proteome</keyword>
<dbReference type="Pfam" id="PF00069">
    <property type="entry name" value="Pkinase"/>
    <property type="match status" value="1"/>
</dbReference>
<evidence type="ECO:0000256" key="23">
    <source>
        <dbReference type="ARBA" id="ARBA00047899"/>
    </source>
</evidence>
<dbReference type="FunFam" id="2.30.29.30:FF:000126">
    <property type="entry name" value="3-phosphoinositide dependent protein kinase 1"/>
    <property type="match status" value="1"/>
</dbReference>
<accession>A0A4W2DJT5</accession>
<evidence type="ECO:0000256" key="8">
    <source>
        <dbReference type="ARBA" id="ARBA00022475"/>
    </source>
</evidence>
<dbReference type="PANTHER" id="PTHR24356:SF163">
    <property type="entry name" value="3-PHOSPHOINOSITIDE-DEPENDENT PROTEIN KINASE 1-RELATED"/>
    <property type="match status" value="1"/>
</dbReference>
<evidence type="ECO:0000256" key="18">
    <source>
        <dbReference type="ARBA" id="ARBA00022990"/>
    </source>
</evidence>
<dbReference type="InterPro" id="IPR017441">
    <property type="entry name" value="Protein_kinase_ATP_BS"/>
</dbReference>
<keyword evidence="21" id="KW-0804">Transcription</keyword>
<dbReference type="PROSITE" id="PS51257">
    <property type="entry name" value="PROKAR_LIPOPROTEIN"/>
    <property type="match status" value="1"/>
</dbReference>
<keyword evidence="17" id="KW-0965">Cell junction</keyword>
<dbReference type="FunFam" id="1.10.510.10:FF:000163">
    <property type="entry name" value="3-phosphoinositide-dependent protein kinase 1"/>
    <property type="match status" value="1"/>
</dbReference>
<evidence type="ECO:0000256" key="5">
    <source>
        <dbReference type="ARBA" id="ARBA00010006"/>
    </source>
</evidence>
<dbReference type="InterPro" id="IPR050236">
    <property type="entry name" value="Ser_Thr_kinase_AGC"/>
</dbReference>
<organism evidence="28 29">
    <name type="scientific">Bos indicus x Bos taurus</name>
    <name type="common">Hybrid cattle</name>
    <dbReference type="NCBI Taxonomy" id="30522"/>
    <lineage>
        <taxon>Eukaryota</taxon>
        <taxon>Metazoa</taxon>
        <taxon>Chordata</taxon>
        <taxon>Craniata</taxon>
        <taxon>Vertebrata</taxon>
        <taxon>Euteleostomi</taxon>
        <taxon>Mammalia</taxon>
        <taxon>Eutheria</taxon>
        <taxon>Laurasiatheria</taxon>
        <taxon>Artiodactyla</taxon>
        <taxon>Ruminantia</taxon>
        <taxon>Pecora</taxon>
        <taxon>Bovidae</taxon>
        <taxon>Bovinae</taxon>
        <taxon>Bos</taxon>
    </lineage>
</organism>
<evidence type="ECO:0000256" key="9">
    <source>
        <dbReference type="ARBA" id="ARBA00022490"/>
    </source>
</evidence>
<protein>
    <recommendedName>
        <fullName evidence="7">3-phosphoinositide-dependent protein kinase 1</fullName>
        <ecNumber evidence="6">2.7.11.1</ecNumber>
    </recommendedName>
</protein>
<evidence type="ECO:0000256" key="13">
    <source>
        <dbReference type="ARBA" id="ARBA00022741"/>
    </source>
</evidence>
<evidence type="ECO:0000256" key="7">
    <source>
        <dbReference type="ARBA" id="ARBA00018538"/>
    </source>
</evidence>
<keyword evidence="16" id="KW-0832">Ubl conjugation</keyword>
<dbReference type="GO" id="GO:0005737">
    <property type="term" value="C:cytoplasm"/>
    <property type="evidence" value="ECO:0007669"/>
    <property type="project" value="UniProtKB-SubCell"/>
</dbReference>
<evidence type="ECO:0000256" key="14">
    <source>
        <dbReference type="ARBA" id="ARBA00022777"/>
    </source>
</evidence>
<comment type="similarity">
    <text evidence="5">Belongs to the protein kinase superfamily. AGC Ser/Thr protein kinase family. PDPK1 subfamily.</text>
</comment>
<dbReference type="PROSITE" id="PS00107">
    <property type="entry name" value="PROTEIN_KINASE_ATP"/>
    <property type="match status" value="1"/>
</dbReference>
<reference evidence="28" key="3">
    <citation type="submission" date="2025-09" db="UniProtKB">
        <authorList>
            <consortium name="Ensembl"/>
        </authorList>
    </citation>
    <scope>IDENTIFICATION</scope>
</reference>
<keyword evidence="10" id="KW-0723">Serine/threonine-protein kinase</keyword>
<dbReference type="PANTHER" id="PTHR24356">
    <property type="entry name" value="SERINE/THREONINE-PROTEIN KINASE"/>
    <property type="match status" value="1"/>
</dbReference>
<evidence type="ECO:0000259" key="27">
    <source>
        <dbReference type="PROSITE" id="PS50011"/>
    </source>
</evidence>
<feature type="domain" description="Protein kinase" evidence="27">
    <location>
        <begin position="83"/>
        <end position="343"/>
    </location>
</feature>
<dbReference type="STRING" id="30522.A0A4W2DJT5"/>
<evidence type="ECO:0000256" key="3">
    <source>
        <dbReference type="ARBA" id="ARBA00004246"/>
    </source>
</evidence>
<proteinExistence type="inferred from homology"/>
<evidence type="ECO:0000256" key="10">
    <source>
        <dbReference type="ARBA" id="ARBA00022527"/>
    </source>
</evidence>
<evidence type="ECO:0000256" key="2">
    <source>
        <dbReference type="ARBA" id="ARBA00004202"/>
    </source>
</evidence>
<dbReference type="Gene3D" id="1.10.510.10">
    <property type="entry name" value="Transferase(Phosphotransferase) domain 1"/>
    <property type="match status" value="1"/>
</dbReference>
<evidence type="ECO:0000256" key="19">
    <source>
        <dbReference type="ARBA" id="ARBA00023015"/>
    </source>
</evidence>
<dbReference type="SMART" id="SM00220">
    <property type="entry name" value="S_TKc"/>
    <property type="match status" value="1"/>
</dbReference>
<name>A0A4W2DJT5_BOBOX</name>
<comment type="catalytic activity">
    <reaction evidence="24">
        <text>L-seryl-[protein] + ATP = O-phospho-L-seryl-[protein] + ADP + H(+)</text>
        <dbReference type="Rhea" id="RHEA:17989"/>
        <dbReference type="Rhea" id="RHEA-COMP:9863"/>
        <dbReference type="Rhea" id="RHEA-COMP:11604"/>
        <dbReference type="ChEBI" id="CHEBI:15378"/>
        <dbReference type="ChEBI" id="CHEBI:29999"/>
        <dbReference type="ChEBI" id="CHEBI:30616"/>
        <dbReference type="ChEBI" id="CHEBI:83421"/>
        <dbReference type="ChEBI" id="CHEBI:456216"/>
        <dbReference type="EC" id="2.7.11.1"/>
    </reaction>
</comment>
<dbReference type="SUPFAM" id="SSF50729">
    <property type="entry name" value="PH domain-like"/>
    <property type="match status" value="1"/>
</dbReference>
<sequence>MARTTSQLYDTVPIQSSVVLCSCPSPSMVRTQTESSTAPGVPSGGSRQGPAMDGTAAQPRASASALQHAAQPPQPRKKRPEDFKFGKILGEGSFSTVVLARELATSREYAIKILEKRHIIKENKVPYVTRERDVMSRLDHPFFVKLYFTFQDDEKLYFGLSYAKNGELLKYIRKIGSFDETCTRFYTAEMVSALEYLHGKGIVHRDLKPENILLNEDMHIQITDFGTAKVLSPESKQARANSFVGTAQYVSPELLTEKSACKSSDLWALGCIIYQLVAGLPPFRAGNEYLIFQKIIKLEYDFPEKFFPKARDLVEKLLVLDATKRLGCEEMEGYGPLKAHPFFESISWEDLHHQTPPKLTAYLPAMSEDDEDCYGNYDNLLSQFGCMQVSASSSSHSLSAVDTGLPQRVGSNIEQYIHDLDTNSFELDLQFSEDEKRLLLEKQASGNPWHQFVENNLILKMGPVDKRKGLFARRRQLLLTEGPHLYYVDPVNKVLKGEIPWSQELRPEAKNFKTFFVHTDETGAYLIDRDPTYFGPVLNYLRHGKLVINKDLAEEGVLEEAEFYNITSLIKLVKDKIRERDSKTSQVPLKHVYRVLQCQEEELTQMVSTMSDGWKFEQLVSIGSSYNYGSEDQAEFLCVVSKELHNSPHGPASEPSEKAKVGAPCPPPAGLAPSFPRRRSPSSLCCSLAGFAAARSPCASALLSLIFHRHVGSETREQRAQTSLGRGPWGCWTPRPPPSLPLPTACS</sequence>
<dbReference type="Gene3D" id="3.30.200.20">
    <property type="entry name" value="Phosphorylase Kinase, domain 1"/>
    <property type="match status" value="1"/>
</dbReference>
<feature type="compositionally biased region" description="Polar residues" evidence="26">
    <location>
        <begin position="28"/>
        <end position="38"/>
    </location>
</feature>
<keyword evidence="15 25" id="KW-0067">ATP-binding</keyword>
<dbReference type="Gene3D" id="3.30.70.2000">
    <property type="match status" value="1"/>
</dbReference>
<evidence type="ECO:0000256" key="21">
    <source>
        <dbReference type="ARBA" id="ARBA00023163"/>
    </source>
</evidence>
<dbReference type="PROSITE" id="PS00108">
    <property type="entry name" value="PROTEIN_KINASE_ST"/>
    <property type="match status" value="1"/>
</dbReference>
<evidence type="ECO:0000256" key="17">
    <source>
        <dbReference type="ARBA" id="ARBA00022949"/>
    </source>
</evidence>
<dbReference type="GO" id="GO:0005524">
    <property type="term" value="F:ATP binding"/>
    <property type="evidence" value="ECO:0007669"/>
    <property type="project" value="UniProtKB-UniRule"/>
</dbReference>
<feature type="region of interest" description="Disordered" evidence="26">
    <location>
        <begin position="26"/>
        <end position="81"/>
    </location>
</feature>
<dbReference type="FunFam" id="3.30.710.10:FF:000113">
    <property type="entry name" value="BTB/POZ domain-containing protein KCTD5"/>
    <property type="match status" value="1"/>
</dbReference>
<dbReference type="GO" id="GO:0004676">
    <property type="term" value="F:3-phosphoinositide-dependent protein kinase activity"/>
    <property type="evidence" value="ECO:0007669"/>
    <property type="project" value="UniProtKB-ARBA"/>
</dbReference>
<dbReference type="PROSITE" id="PS50011">
    <property type="entry name" value="PROTEIN_KINASE_DOM"/>
    <property type="match status" value="1"/>
</dbReference>
<dbReference type="CDD" id="cd01262">
    <property type="entry name" value="PH_PDK1"/>
    <property type="match status" value="1"/>
</dbReference>
<dbReference type="Ensembl" id="ENSBIXT00000052919.1">
    <property type="protein sequence ID" value="ENSBIXP00000026624.1"/>
    <property type="gene ID" value="ENSBIXG00000029702.1"/>
</dbReference>
<keyword evidence="22" id="KW-0539">Nucleus</keyword>
<gene>
    <name evidence="28" type="primary">PDPK1</name>
</gene>
<evidence type="ECO:0000256" key="26">
    <source>
        <dbReference type="SAM" id="MobiDB-lite"/>
    </source>
</evidence>
<dbReference type="GO" id="GO:0051260">
    <property type="term" value="P:protein homooligomerization"/>
    <property type="evidence" value="ECO:0007669"/>
    <property type="project" value="InterPro"/>
</dbReference>
<feature type="binding site" evidence="25">
    <location>
        <position position="112"/>
    </location>
    <ligand>
        <name>ATP</name>
        <dbReference type="ChEBI" id="CHEBI:30616"/>
    </ligand>
</feature>
<keyword evidence="9" id="KW-0963">Cytoplasm</keyword>
<dbReference type="InterPro" id="IPR011333">
    <property type="entry name" value="SKP1/BTB/POZ_sf"/>
</dbReference>
<dbReference type="InterPro" id="IPR011009">
    <property type="entry name" value="Kinase-like_dom_sf"/>
</dbReference>
<evidence type="ECO:0000313" key="29">
    <source>
        <dbReference type="Proteomes" id="UP000314981"/>
    </source>
</evidence>
<keyword evidence="18" id="KW-0007">Acetylation</keyword>
<dbReference type="InterPro" id="IPR033931">
    <property type="entry name" value="PDK1-typ_PH"/>
</dbReference>
<dbReference type="Pfam" id="PF14593">
    <property type="entry name" value="PH_3"/>
    <property type="match status" value="1"/>
</dbReference>
<evidence type="ECO:0000313" key="28">
    <source>
        <dbReference type="Ensembl" id="ENSBIXP00000026624.1"/>
    </source>
</evidence>
<evidence type="ECO:0000256" key="12">
    <source>
        <dbReference type="ARBA" id="ARBA00022679"/>
    </source>
</evidence>
<evidence type="ECO:0000256" key="20">
    <source>
        <dbReference type="ARBA" id="ARBA00023136"/>
    </source>
</evidence>
<keyword evidence="12" id="KW-0808">Transferase</keyword>
<evidence type="ECO:0000256" key="6">
    <source>
        <dbReference type="ARBA" id="ARBA00012513"/>
    </source>
</evidence>
<dbReference type="GO" id="GO:0005886">
    <property type="term" value="C:plasma membrane"/>
    <property type="evidence" value="ECO:0007669"/>
    <property type="project" value="UniProtKB-SubCell"/>
</dbReference>
<dbReference type="Proteomes" id="UP000314981">
    <property type="component" value="Chromosome 25"/>
</dbReference>
<dbReference type="GO" id="GO:0043066">
    <property type="term" value="P:negative regulation of apoptotic process"/>
    <property type="evidence" value="ECO:0007669"/>
    <property type="project" value="UniProtKB-ARBA"/>
</dbReference>
<comment type="subcellular location">
    <subcellularLocation>
        <location evidence="3">Cell junction</location>
        <location evidence="3">Focal adhesion</location>
    </subcellularLocation>
    <subcellularLocation>
        <location evidence="2">Cell membrane</location>
        <topology evidence="2">Peripheral membrane protein</topology>
    </subcellularLocation>
    <subcellularLocation>
        <location evidence="4">Cytoplasm</location>
    </subcellularLocation>
    <subcellularLocation>
        <location evidence="1">Nucleus</location>
    </subcellularLocation>
</comment>
<evidence type="ECO:0000256" key="4">
    <source>
        <dbReference type="ARBA" id="ARBA00004496"/>
    </source>
</evidence>
<dbReference type="SUPFAM" id="SSF54695">
    <property type="entry name" value="POZ domain"/>
    <property type="match status" value="1"/>
</dbReference>
<keyword evidence="11" id="KW-0597">Phosphoprotein</keyword>
<evidence type="ECO:0000256" key="24">
    <source>
        <dbReference type="ARBA" id="ARBA00048679"/>
    </source>
</evidence>
<comment type="catalytic activity">
    <reaction evidence="23">
        <text>L-threonyl-[protein] + ATP = O-phospho-L-threonyl-[protein] + ADP + H(+)</text>
        <dbReference type="Rhea" id="RHEA:46608"/>
        <dbReference type="Rhea" id="RHEA-COMP:11060"/>
        <dbReference type="Rhea" id="RHEA-COMP:11605"/>
        <dbReference type="ChEBI" id="CHEBI:15378"/>
        <dbReference type="ChEBI" id="CHEBI:30013"/>
        <dbReference type="ChEBI" id="CHEBI:30616"/>
        <dbReference type="ChEBI" id="CHEBI:61977"/>
        <dbReference type="ChEBI" id="CHEBI:456216"/>
        <dbReference type="EC" id="2.7.11.1"/>
    </reaction>
</comment>
<evidence type="ECO:0000256" key="15">
    <source>
        <dbReference type="ARBA" id="ARBA00022840"/>
    </source>
</evidence>
<dbReference type="InterPro" id="IPR000210">
    <property type="entry name" value="BTB/POZ_dom"/>
</dbReference>
<dbReference type="AlphaFoldDB" id="A0A4W2DJT5"/>
<dbReference type="InterPro" id="IPR039046">
    <property type="entry name" value="PDPK1"/>
</dbReference>
<reference evidence="28 29" key="1">
    <citation type="submission" date="2018-11" db="EMBL/GenBank/DDBJ databases">
        <title>Haplotype-resolved cattle genomes.</title>
        <authorList>
            <person name="Low W.Y."/>
            <person name="Tearle R."/>
            <person name="Bickhart D.M."/>
            <person name="Rosen B.D."/>
            <person name="Koren S."/>
            <person name="Rhie A."/>
            <person name="Hiendleder S."/>
            <person name="Phillippy A.M."/>
            <person name="Smith T.P.L."/>
            <person name="Williams J.L."/>
        </authorList>
    </citation>
    <scope>NUCLEOTIDE SEQUENCE [LARGE SCALE GENOMIC DNA]</scope>
</reference>
<keyword evidence="8" id="KW-1003">Cell membrane</keyword>
<keyword evidence="19" id="KW-0805">Transcription regulation</keyword>
<keyword evidence="14" id="KW-0418">Kinase</keyword>
<dbReference type="InterPro" id="IPR000719">
    <property type="entry name" value="Prot_kinase_dom"/>
</dbReference>
<dbReference type="GO" id="GO:0035556">
    <property type="term" value="P:intracellular signal transduction"/>
    <property type="evidence" value="ECO:0007669"/>
    <property type="project" value="TreeGrafter"/>
</dbReference>
<dbReference type="GO" id="GO:0005925">
    <property type="term" value="C:focal adhesion"/>
    <property type="evidence" value="ECO:0007669"/>
    <property type="project" value="UniProtKB-SubCell"/>
</dbReference>
<dbReference type="InterPro" id="IPR008271">
    <property type="entry name" value="Ser/Thr_kinase_AS"/>
</dbReference>
<evidence type="ECO:0000256" key="16">
    <source>
        <dbReference type="ARBA" id="ARBA00022843"/>
    </source>
</evidence>
<dbReference type="Gene3D" id="6.10.140.750">
    <property type="match status" value="1"/>
</dbReference>
<dbReference type="SUPFAM" id="SSF56112">
    <property type="entry name" value="Protein kinase-like (PK-like)"/>
    <property type="match status" value="1"/>
</dbReference>
<dbReference type="InterPro" id="IPR011993">
    <property type="entry name" value="PH-like_dom_sf"/>
</dbReference>
<dbReference type="EC" id="2.7.11.1" evidence="6"/>
<evidence type="ECO:0000256" key="25">
    <source>
        <dbReference type="PROSITE-ProRule" id="PRU10141"/>
    </source>
</evidence>
<keyword evidence="13 25" id="KW-0547">Nucleotide-binding</keyword>
<evidence type="ECO:0000256" key="11">
    <source>
        <dbReference type="ARBA" id="ARBA00022553"/>
    </source>
</evidence>
<evidence type="ECO:0000256" key="1">
    <source>
        <dbReference type="ARBA" id="ARBA00004123"/>
    </source>
</evidence>
<keyword evidence="20" id="KW-0472">Membrane</keyword>
<evidence type="ECO:0000256" key="22">
    <source>
        <dbReference type="ARBA" id="ARBA00023242"/>
    </source>
</evidence>
<dbReference type="SMART" id="SM00225">
    <property type="entry name" value="BTB"/>
    <property type="match status" value="1"/>
</dbReference>
<dbReference type="GO" id="GO:0005634">
    <property type="term" value="C:nucleus"/>
    <property type="evidence" value="ECO:0007669"/>
    <property type="project" value="UniProtKB-SubCell"/>
</dbReference>
<dbReference type="FunFam" id="3.30.70.2000:FF:000001">
    <property type="entry name" value="Potassium channel tetramerization domain-containing 17"/>
    <property type="match status" value="1"/>
</dbReference>
<dbReference type="CDD" id="cd05581">
    <property type="entry name" value="STKc_PDK1"/>
    <property type="match status" value="1"/>
</dbReference>
<dbReference type="FunFam" id="3.30.200.20:FF:000257">
    <property type="entry name" value="3-phosphoinositide-dependent protein kinase 1"/>
    <property type="match status" value="1"/>
</dbReference>